<evidence type="ECO:0000256" key="3">
    <source>
        <dbReference type="ARBA" id="ARBA00022475"/>
    </source>
</evidence>
<dbReference type="PANTHER" id="PTHR30086:SF15">
    <property type="entry name" value="LEUCINE EFFLUX PROTEIN"/>
    <property type="match status" value="1"/>
</dbReference>
<name>A0A3S9XEY9_9GAMM</name>
<dbReference type="GO" id="GO:0005886">
    <property type="term" value="C:plasma membrane"/>
    <property type="evidence" value="ECO:0007669"/>
    <property type="project" value="UniProtKB-SubCell"/>
</dbReference>
<keyword evidence="6 7" id="KW-0472">Membrane</keyword>
<feature type="transmembrane region" description="Helical" evidence="7">
    <location>
        <begin position="12"/>
        <end position="32"/>
    </location>
</feature>
<dbReference type="GO" id="GO:0015820">
    <property type="term" value="P:L-leucine transport"/>
    <property type="evidence" value="ECO:0007669"/>
    <property type="project" value="TreeGrafter"/>
</dbReference>
<comment type="subcellular location">
    <subcellularLocation>
        <location evidence="1">Cell membrane</location>
        <topology evidence="1">Multi-pass membrane protein</topology>
    </subcellularLocation>
</comment>
<sequence length="220" mass="24064">MFESVGVLDYWTYLLAVIGIVLVPGPNSIFVLTTAAQSGVVKGYQAACAVFLGDAILMMVSALGVASLLKTLPMLFLIVKGFGALYLCYLGFTLLRGAWLKSKQPVDKNIGIEVVGKTRIKNPFKKALFLSLSNPKAILFFVAFFIQFVDPNYVHPSLSFFILGLTLEFISFIYLTFLIFAGVSLALWFHKRKRLETLATASVGVLFVGFGIKLATASLN</sequence>
<dbReference type="KEGG" id="emo:DM558_09535"/>
<dbReference type="Pfam" id="PF01810">
    <property type="entry name" value="LysE"/>
    <property type="match status" value="1"/>
</dbReference>
<feature type="transmembrane region" description="Helical" evidence="7">
    <location>
        <begin position="44"/>
        <end position="69"/>
    </location>
</feature>
<keyword evidence="4 7" id="KW-0812">Transmembrane</keyword>
<dbReference type="PIRSF" id="PIRSF006324">
    <property type="entry name" value="LeuE"/>
    <property type="match status" value="1"/>
</dbReference>
<evidence type="ECO:0000256" key="7">
    <source>
        <dbReference type="SAM" id="Phobius"/>
    </source>
</evidence>
<evidence type="ECO:0000256" key="5">
    <source>
        <dbReference type="ARBA" id="ARBA00022989"/>
    </source>
</evidence>
<comment type="similarity">
    <text evidence="2">Belongs to the Rht family.</text>
</comment>
<accession>A0A3S9XEY9</accession>
<evidence type="ECO:0000313" key="9">
    <source>
        <dbReference type="Proteomes" id="UP000273143"/>
    </source>
</evidence>
<keyword evidence="9" id="KW-1185">Reference proteome</keyword>
<dbReference type="EMBL" id="CP029822">
    <property type="protein sequence ID" value="AZS51005.1"/>
    <property type="molecule type" value="Genomic_DNA"/>
</dbReference>
<evidence type="ECO:0000256" key="4">
    <source>
        <dbReference type="ARBA" id="ARBA00022692"/>
    </source>
</evidence>
<gene>
    <name evidence="8" type="primary">leuE</name>
    <name evidence="8" type="ORF">DM558_09535</name>
</gene>
<evidence type="ECO:0000256" key="6">
    <source>
        <dbReference type="ARBA" id="ARBA00023136"/>
    </source>
</evidence>
<feature type="transmembrane region" description="Helical" evidence="7">
    <location>
        <begin position="198"/>
        <end position="219"/>
    </location>
</feature>
<evidence type="ECO:0000313" key="8">
    <source>
        <dbReference type="EMBL" id="AZS51005.1"/>
    </source>
</evidence>
<dbReference type="PANTHER" id="PTHR30086">
    <property type="entry name" value="ARGININE EXPORTER PROTEIN ARGO"/>
    <property type="match status" value="1"/>
</dbReference>
<feature type="transmembrane region" description="Helical" evidence="7">
    <location>
        <begin position="75"/>
        <end position="95"/>
    </location>
</feature>
<proteinExistence type="inferred from homology"/>
<reference evidence="9" key="1">
    <citation type="submission" date="2018-06" db="EMBL/GenBank/DDBJ databases">
        <title>Complete genome of Pseudomonas insecticola strain QZS01.</title>
        <authorList>
            <person name="Wang J."/>
            <person name="Su Q."/>
        </authorList>
    </citation>
    <scope>NUCLEOTIDE SEQUENCE [LARGE SCALE GENOMIC DNA]</scope>
    <source>
        <strain evidence="9">QZS01</strain>
    </source>
</reference>
<dbReference type="InterPro" id="IPR001123">
    <property type="entry name" value="LeuE-type"/>
</dbReference>
<dbReference type="Proteomes" id="UP000273143">
    <property type="component" value="Chromosome"/>
</dbReference>
<evidence type="ECO:0000256" key="2">
    <source>
        <dbReference type="ARBA" id="ARBA00007928"/>
    </source>
</evidence>
<evidence type="ECO:0000256" key="1">
    <source>
        <dbReference type="ARBA" id="ARBA00004651"/>
    </source>
</evidence>
<feature type="transmembrane region" description="Helical" evidence="7">
    <location>
        <begin position="127"/>
        <end position="149"/>
    </location>
</feature>
<organism evidence="8 9">
    <name type="scientific">Entomomonas moraniae</name>
    <dbReference type="NCBI Taxonomy" id="2213226"/>
    <lineage>
        <taxon>Bacteria</taxon>
        <taxon>Pseudomonadati</taxon>
        <taxon>Pseudomonadota</taxon>
        <taxon>Gammaproteobacteria</taxon>
        <taxon>Pseudomonadales</taxon>
        <taxon>Pseudomonadaceae</taxon>
        <taxon>Entomomonas</taxon>
    </lineage>
</organism>
<protein>
    <submittedName>
        <fullName evidence="8">Leucine efflux protein LeuE</fullName>
    </submittedName>
</protein>
<dbReference type="AlphaFoldDB" id="A0A3S9XEY9"/>
<dbReference type="RefSeq" id="WP_127163746.1">
    <property type="nucleotide sequence ID" value="NZ_CP029822.1"/>
</dbReference>
<dbReference type="GO" id="GO:0015190">
    <property type="term" value="F:L-leucine transmembrane transporter activity"/>
    <property type="evidence" value="ECO:0007669"/>
    <property type="project" value="TreeGrafter"/>
</dbReference>
<feature type="transmembrane region" description="Helical" evidence="7">
    <location>
        <begin position="169"/>
        <end position="189"/>
    </location>
</feature>
<dbReference type="NCBIfam" id="NF008201">
    <property type="entry name" value="PRK10958.1"/>
    <property type="match status" value="1"/>
</dbReference>
<keyword evidence="3" id="KW-1003">Cell membrane</keyword>
<keyword evidence="5 7" id="KW-1133">Transmembrane helix</keyword>